<keyword evidence="2 5" id="KW-0285">Flavoprotein</keyword>
<comment type="cofactor">
    <cofactor evidence="1 5">
        <name>FAD</name>
        <dbReference type="ChEBI" id="CHEBI:57692"/>
    </cofactor>
</comment>
<dbReference type="InterPro" id="IPR017896">
    <property type="entry name" value="4Fe4S_Fe-S-bd"/>
</dbReference>
<dbReference type="GO" id="GO:0004174">
    <property type="term" value="F:electron-transferring-flavoprotein dehydrogenase activity"/>
    <property type="evidence" value="ECO:0007669"/>
    <property type="project" value="UniProtKB-UniRule"/>
</dbReference>
<evidence type="ECO:0000256" key="1">
    <source>
        <dbReference type="ARBA" id="ARBA00001974"/>
    </source>
</evidence>
<dbReference type="EC" id="1.5.5.1" evidence="5"/>
<dbReference type="OrthoDB" id="9766632at2"/>
<keyword evidence="5" id="KW-0830">Ubiquinone</keyword>
<gene>
    <name evidence="7" type="ORF">DesfrDRAFT_0600</name>
</gene>
<dbReference type="GO" id="GO:0046872">
    <property type="term" value="F:metal ion binding"/>
    <property type="evidence" value="ECO:0007669"/>
    <property type="project" value="UniProtKB-KW"/>
</dbReference>
<keyword evidence="5" id="KW-0479">Metal-binding</keyword>
<evidence type="ECO:0000259" key="6">
    <source>
        <dbReference type="PROSITE" id="PS51379"/>
    </source>
</evidence>
<keyword evidence="5" id="KW-0813">Transport</keyword>
<dbReference type="Gene3D" id="3.30.70.20">
    <property type="match status" value="1"/>
</dbReference>
<evidence type="ECO:0000256" key="4">
    <source>
        <dbReference type="ARBA" id="ARBA00023002"/>
    </source>
</evidence>
<dbReference type="STRING" id="596151.DesfrDRAFT_0600"/>
<dbReference type="AlphaFoldDB" id="E1JSL1"/>
<feature type="domain" description="4Fe-4S ferredoxin-type" evidence="6">
    <location>
        <begin position="535"/>
        <end position="567"/>
    </location>
</feature>
<dbReference type="InterPro" id="IPR036188">
    <property type="entry name" value="FAD/NAD-bd_sf"/>
</dbReference>
<comment type="cofactor">
    <cofactor evidence="5">
        <name>[4Fe-4S] cluster</name>
        <dbReference type="ChEBI" id="CHEBI:49883"/>
    </cofactor>
    <text evidence="5">Binds 1 [4Fe-4S] cluster.</text>
</comment>
<keyword evidence="4 5" id="KW-0560">Oxidoreductase</keyword>
<evidence type="ECO:0000313" key="7">
    <source>
        <dbReference type="EMBL" id="EFL52494.1"/>
    </source>
</evidence>
<comment type="caution">
    <text evidence="7">The sequence shown here is derived from an EMBL/GenBank/DDBJ whole genome shotgun (WGS) entry which is preliminary data.</text>
</comment>
<evidence type="ECO:0000313" key="8">
    <source>
        <dbReference type="Proteomes" id="UP000006250"/>
    </source>
</evidence>
<reference evidence="7 8" key="1">
    <citation type="submission" date="2010-08" db="EMBL/GenBank/DDBJ databases">
        <title>The draft genome of Desulfovibrio fructosovorans JJ.</title>
        <authorList>
            <consortium name="US DOE Joint Genome Institute (JGI-PGF)"/>
            <person name="Lucas S."/>
            <person name="Copeland A."/>
            <person name="Lapidus A."/>
            <person name="Cheng J.-F."/>
            <person name="Bruce D."/>
            <person name="Goodwin L."/>
            <person name="Pitluck S."/>
            <person name="Land M.L."/>
            <person name="Hauser L."/>
            <person name="Chang Y.-J."/>
            <person name="Jeffries C."/>
            <person name="Wall J.D."/>
            <person name="Stahl D.A."/>
            <person name="Arkin A.P."/>
            <person name="Dehal P."/>
            <person name="Stolyar S.M."/>
            <person name="Hazen T.C."/>
            <person name="Woyke T.J."/>
        </authorList>
    </citation>
    <scope>NUCLEOTIDE SEQUENCE [LARGE SCALE GENOMIC DNA]</scope>
    <source>
        <strain evidence="7 8">JJ</strain>
    </source>
</reference>
<protein>
    <recommendedName>
        <fullName evidence="5">Electron transfer flavoprotein-ubiquinone oxidoreductase</fullName>
        <shortName evidence="5">ETF-QO</shortName>
        <ecNumber evidence="5">1.5.5.1</ecNumber>
    </recommendedName>
</protein>
<dbReference type="EMBL" id="AECZ01000003">
    <property type="protein sequence ID" value="EFL52494.1"/>
    <property type="molecule type" value="Genomic_DNA"/>
</dbReference>
<keyword evidence="5" id="KW-0408">Iron</keyword>
<keyword evidence="5" id="KW-0249">Electron transport</keyword>
<name>E1JSL1_SOLFR</name>
<evidence type="ECO:0000256" key="5">
    <source>
        <dbReference type="RuleBase" id="RU366068"/>
    </source>
</evidence>
<dbReference type="eggNOG" id="COG1145">
    <property type="taxonomic scope" value="Bacteria"/>
</dbReference>
<dbReference type="Proteomes" id="UP000006250">
    <property type="component" value="Unassembled WGS sequence"/>
</dbReference>
<dbReference type="SUPFAM" id="SSF51905">
    <property type="entry name" value="FAD/NAD(P)-binding domain"/>
    <property type="match status" value="1"/>
</dbReference>
<dbReference type="GO" id="GO:0051539">
    <property type="term" value="F:4 iron, 4 sulfur cluster binding"/>
    <property type="evidence" value="ECO:0007669"/>
    <property type="project" value="UniProtKB-UniRule"/>
</dbReference>
<dbReference type="PANTHER" id="PTHR10617">
    <property type="entry name" value="ELECTRON TRANSFER FLAVOPROTEIN-UBIQUINONE OXIDOREDUCTASE"/>
    <property type="match status" value="1"/>
</dbReference>
<dbReference type="SUPFAM" id="SSF54862">
    <property type="entry name" value="4Fe-4S ferredoxins"/>
    <property type="match status" value="1"/>
</dbReference>
<proteinExistence type="predicted"/>
<evidence type="ECO:0000256" key="2">
    <source>
        <dbReference type="ARBA" id="ARBA00022630"/>
    </source>
</evidence>
<dbReference type="Pfam" id="PF21162">
    <property type="entry name" value="ETFQO_UQ-bd"/>
    <property type="match status" value="1"/>
</dbReference>
<dbReference type="PROSITE" id="PS51379">
    <property type="entry name" value="4FE4S_FER_2"/>
    <property type="match status" value="2"/>
</dbReference>
<dbReference type="PANTHER" id="PTHR10617:SF107">
    <property type="entry name" value="ELECTRON TRANSFER FLAVOPROTEIN-UBIQUINONE OXIDOREDUCTASE, MITOCHONDRIAL"/>
    <property type="match status" value="1"/>
</dbReference>
<evidence type="ECO:0000256" key="3">
    <source>
        <dbReference type="ARBA" id="ARBA00022827"/>
    </source>
</evidence>
<organism evidence="7 8">
    <name type="scientific">Solidesulfovibrio fructosivorans JJ]</name>
    <dbReference type="NCBI Taxonomy" id="596151"/>
    <lineage>
        <taxon>Bacteria</taxon>
        <taxon>Pseudomonadati</taxon>
        <taxon>Thermodesulfobacteriota</taxon>
        <taxon>Desulfovibrionia</taxon>
        <taxon>Desulfovibrionales</taxon>
        <taxon>Desulfovibrionaceae</taxon>
        <taxon>Solidesulfovibrio</taxon>
    </lineage>
</organism>
<feature type="domain" description="4Fe-4S ferredoxin-type" evidence="6">
    <location>
        <begin position="569"/>
        <end position="598"/>
    </location>
</feature>
<accession>E1JSL1</accession>
<keyword evidence="8" id="KW-1185">Reference proteome</keyword>
<dbReference type="Gene3D" id="3.30.9.90">
    <property type="match status" value="1"/>
</dbReference>
<dbReference type="InterPro" id="IPR040156">
    <property type="entry name" value="ETF-QO"/>
</dbReference>
<keyword evidence="3 5" id="KW-0274">FAD</keyword>
<comment type="function">
    <text evidence="5">Accepts electrons from ETF and reduces ubiquinone.</text>
</comment>
<dbReference type="RefSeq" id="WP_005990961.1">
    <property type="nucleotide sequence ID" value="NZ_AECZ01000003.1"/>
</dbReference>
<comment type="catalytic activity">
    <reaction evidence="5">
        <text>a ubiquinone + reduced [electron-transfer flavoprotein] = a ubiquinol + oxidized [electron-transfer flavoprotein] + H(+)</text>
        <dbReference type="Rhea" id="RHEA:24052"/>
        <dbReference type="Rhea" id="RHEA-COMP:9565"/>
        <dbReference type="Rhea" id="RHEA-COMP:9566"/>
        <dbReference type="Rhea" id="RHEA-COMP:10685"/>
        <dbReference type="Rhea" id="RHEA-COMP:10686"/>
        <dbReference type="ChEBI" id="CHEBI:15378"/>
        <dbReference type="ChEBI" id="CHEBI:16389"/>
        <dbReference type="ChEBI" id="CHEBI:17976"/>
        <dbReference type="ChEBI" id="CHEBI:57692"/>
        <dbReference type="ChEBI" id="CHEBI:58307"/>
        <dbReference type="EC" id="1.5.5.1"/>
    </reaction>
</comment>
<dbReference type="eggNOG" id="COG0644">
    <property type="taxonomic scope" value="Bacteria"/>
</dbReference>
<dbReference type="SUPFAM" id="SSF54373">
    <property type="entry name" value="FAD-linked reductases, C-terminal domain"/>
    <property type="match status" value="1"/>
</dbReference>
<dbReference type="InterPro" id="IPR049398">
    <property type="entry name" value="ETF-QO/FixC_UQ-bd"/>
</dbReference>
<keyword evidence="5" id="KW-0411">Iron-sulfur</keyword>
<sequence>MERQVMETDIVCVGFGPAMGGFLTTLARGIVNEDGSPVMESELMPGMPPQVICYERADDVGVGVSGVVSKARGIRASFPDMKPSDVPMCAPITDEKVVYLLDPVGASRRPLLMRMKDKVIKALGKRLPGYADMAVELPYIPEFLQKHGGMTFSIGQFNQWVGGNVMATGAAQIWPSSPVAEPLVENRQVVGVRLADQGVDKAGKPEAAYMPGMDVRAKLTVVGDGPVGPVGRALDNLHGLPAGHHHRDYAVGMKMVIDLPGHCPWKEGTVIHTIGFPEPEIFGFLYVLPGRVAAMGIFVPSWFDNPVRTAYRYLQHWMQHPYIWKNIKGGELRSWGAKTLQEAGKSGEPYLVGNGYARIGEGSGTTNVLTGSGVDEAWTSGVLLGEAVVHLLEQGLPFTAENLEKTYVARRRASWLEEEARIAARSREGFAAGFLPGLIGMGLCGLTKGALCWPAASKPTWKRIPSIEEYYRGRISCEDIATIRREATAKGRPLHDALMDRVGWPAIVCDGKLLVSHQDALLLGGKVQAAPGYADHVTFENPDVCRACCEKTCIEACSGQAITTNPDDGVPLFDREKCVHCGACLWNCSKPSLADPERTNVVFKAAAGGLHSAEN</sequence>